<reference evidence="10" key="1">
    <citation type="submission" date="2021-02" db="EMBL/GenBank/DDBJ databases">
        <title>Comparative genomics reveals that relaxation of natural selection precedes convergent phenotypic evolution of cavefish.</title>
        <authorList>
            <person name="Peng Z."/>
        </authorList>
    </citation>
    <scope>NUCLEOTIDE SEQUENCE</scope>
    <source>
        <tissue evidence="10">Muscle</tissue>
    </source>
</reference>
<evidence type="ECO:0000256" key="4">
    <source>
        <dbReference type="ARBA" id="ARBA00022692"/>
    </source>
</evidence>
<comment type="caution">
    <text evidence="10">The sequence shown here is derived from an EMBL/GenBank/DDBJ whole genome shotgun (WGS) entry which is preliminary data.</text>
</comment>
<feature type="non-terminal residue" evidence="10">
    <location>
        <position position="341"/>
    </location>
</feature>
<dbReference type="InterPro" id="IPR008677">
    <property type="entry name" value="MRVI1"/>
</dbReference>
<sequence>VKAFVNQQVNNNRTENSENDSEEGSRQEDPMTFEEQFVLERQGPNSVDMTEEELEAAFSQLSLSFRCDQYTLCQRLEAEEHARDKAENNLKLEVERGMEMLQTLKGMCLDIKRASLLQQIELCLSIIGSTVGRISNSAELLGAVHQEVKSSRAVELMVAHVQNLKRHHERNIAELEDMKKQMEKSNRERQACEQREETEAFEKMEKDSQKPRLRRRISVSVISKQSQRHKLLESQASILVTNEESEETESHANKPDQADDSLLVDIRSTTLLLPSPPQKMKADLERNSVLLKRSCKNLQRPLLRWLYHCRWIILVIYLTVLCSILILAMLVWFLQTPVLWM</sequence>
<dbReference type="GO" id="GO:0016020">
    <property type="term" value="C:membrane"/>
    <property type="evidence" value="ECO:0007669"/>
    <property type="project" value="UniProtKB-SubCell"/>
</dbReference>
<evidence type="ECO:0000256" key="2">
    <source>
        <dbReference type="ARBA" id="ARBA00004496"/>
    </source>
</evidence>
<evidence type="ECO:0000313" key="10">
    <source>
        <dbReference type="EMBL" id="KAI7797811.1"/>
    </source>
</evidence>
<dbReference type="GO" id="GO:0005737">
    <property type="term" value="C:cytoplasm"/>
    <property type="evidence" value="ECO:0007669"/>
    <property type="project" value="UniProtKB-SubCell"/>
</dbReference>
<evidence type="ECO:0000256" key="9">
    <source>
        <dbReference type="SAM" id="Phobius"/>
    </source>
</evidence>
<name>A0A9W7TJZ6_TRIRA</name>
<keyword evidence="6" id="KW-0175">Coiled coil</keyword>
<dbReference type="Proteomes" id="UP001059041">
    <property type="component" value="Linkage Group LG17"/>
</dbReference>
<feature type="region of interest" description="Disordered" evidence="8">
    <location>
        <begin position="178"/>
        <end position="212"/>
    </location>
</feature>
<dbReference type="PANTHER" id="PTHR15352:SF4">
    <property type="entry name" value="LYMPHOID-RESTRICTED MEMBRANE PROTEIN-LIKE ISOFORM X1"/>
    <property type="match status" value="1"/>
</dbReference>
<evidence type="ECO:0000256" key="5">
    <source>
        <dbReference type="ARBA" id="ARBA00022989"/>
    </source>
</evidence>
<proteinExistence type="predicted"/>
<protein>
    <submittedName>
        <fullName evidence="10">Lymphoid-restricted membrane protein-like</fullName>
    </submittedName>
</protein>
<dbReference type="Pfam" id="PF05781">
    <property type="entry name" value="MRVI1"/>
    <property type="match status" value="1"/>
</dbReference>
<organism evidence="10 11">
    <name type="scientific">Triplophysa rosa</name>
    <name type="common">Cave loach</name>
    <dbReference type="NCBI Taxonomy" id="992332"/>
    <lineage>
        <taxon>Eukaryota</taxon>
        <taxon>Metazoa</taxon>
        <taxon>Chordata</taxon>
        <taxon>Craniata</taxon>
        <taxon>Vertebrata</taxon>
        <taxon>Euteleostomi</taxon>
        <taxon>Actinopterygii</taxon>
        <taxon>Neopterygii</taxon>
        <taxon>Teleostei</taxon>
        <taxon>Ostariophysi</taxon>
        <taxon>Cypriniformes</taxon>
        <taxon>Nemacheilidae</taxon>
        <taxon>Triplophysa</taxon>
    </lineage>
</organism>
<evidence type="ECO:0000256" key="8">
    <source>
        <dbReference type="SAM" id="MobiDB-lite"/>
    </source>
</evidence>
<evidence type="ECO:0000256" key="6">
    <source>
        <dbReference type="ARBA" id="ARBA00023054"/>
    </source>
</evidence>
<gene>
    <name evidence="10" type="ORF">IRJ41_019716</name>
</gene>
<comment type="subcellular location">
    <subcellularLocation>
        <location evidence="2">Cytoplasm</location>
    </subcellularLocation>
    <subcellularLocation>
        <location evidence="1">Membrane</location>
        <topology evidence="1">Single-pass membrane protein</topology>
    </subcellularLocation>
</comment>
<dbReference type="PANTHER" id="PTHR15352">
    <property type="entry name" value="LYMPHOID-RESTRICTED MEMBRANE PROTEIN, JAW1"/>
    <property type="match status" value="1"/>
</dbReference>
<feature type="region of interest" description="Disordered" evidence="8">
    <location>
        <begin position="1"/>
        <end position="31"/>
    </location>
</feature>
<evidence type="ECO:0000256" key="7">
    <source>
        <dbReference type="ARBA" id="ARBA00023136"/>
    </source>
</evidence>
<evidence type="ECO:0000256" key="1">
    <source>
        <dbReference type="ARBA" id="ARBA00004167"/>
    </source>
</evidence>
<dbReference type="EMBL" id="JAFHDT010000017">
    <property type="protein sequence ID" value="KAI7797811.1"/>
    <property type="molecule type" value="Genomic_DNA"/>
</dbReference>
<keyword evidence="11" id="KW-1185">Reference proteome</keyword>
<evidence type="ECO:0000313" key="11">
    <source>
        <dbReference type="Proteomes" id="UP001059041"/>
    </source>
</evidence>
<keyword evidence="3" id="KW-0963">Cytoplasm</keyword>
<accession>A0A9W7TJZ6</accession>
<keyword evidence="5 9" id="KW-1133">Transmembrane helix</keyword>
<feature type="transmembrane region" description="Helical" evidence="9">
    <location>
        <begin position="311"/>
        <end position="334"/>
    </location>
</feature>
<keyword evidence="7 9" id="KW-0472">Membrane</keyword>
<dbReference type="AlphaFoldDB" id="A0A9W7TJZ6"/>
<feature type="compositionally biased region" description="Basic and acidic residues" evidence="8">
    <location>
        <begin position="178"/>
        <end position="210"/>
    </location>
</feature>
<evidence type="ECO:0000256" key="3">
    <source>
        <dbReference type="ARBA" id="ARBA00022490"/>
    </source>
</evidence>
<feature type="compositionally biased region" description="Polar residues" evidence="8">
    <location>
        <begin position="1"/>
        <end position="14"/>
    </location>
</feature>
<keyword evidence="4 9" id="KW-0812">Transmembrane</keyword>